<dbReference type="EMBL" id="JAVDTT010000005">
    <property type="protein sequence ID" value="MDR6843135.1"/>
    <property type="molecule type" value="Genomic_DNA"/>
</dbReference>
<name>A0ABU1RXR8_9GAMM</name>
<evidence type="ECO:0000256" key="7">
    <source>
        <dbReference type="ARBA" id="ARBA00022984"/>
    </source>
</evidence>
<dbReference type="PANTHER" id="PTHR43024:SF1">
    <property type="entry name" value="UDP-N-ACETYLMURAMOYL-TRIPEPTIDE--D-ALANYL-D-ALANINE LIGASE"/>
    <property type="match status" value="1"/>
</dbReference>
<keyword evidence="3 10" id="KW-0132">Cell division</keyword>
<dbReference type="RefSeq" id="WP_310096022.1">
    <property type="nucleotide sequence ID" value="NZ_JAVDTT010000005.1"/>
</dbReference>
<keyword evidence="1 10" id="KW-0963">Cytoplasm</keyword>
<dbReference type="Pfam" id="PF02875">
    <property type="entry name" value="Mur_ligase_C"/>
    <property type="match status" value="1"/>
</dbReference>
<dbReference type="InterPro" id="IPR013221">
    <property type="entry name" value="Mur_ligase_cen"/>
</dbReference>
<feature type="binding site" evidence="10">
    <location>
        <begin position="107"/>
        <end position="113"/>
    </location>
    <ligand>
        <name>ATP</name>
        <dbReference type="ChEBI" id="CHEBI:30616"/>
    </ligand>
</feature>
<keyword evidence="5 10" id="KW-0067">ATP-binding</keyword>
<dbReference type="InterPro" id="IPR036565">
    <property type="entry name" value="Mur-like_cat_sf"/>
</dbReference>
<dbReference type="PANTHER" id="PTHR43024">
    <property type="entry name" value="UDP-N-ACETYLMURAMOYL-TRIPEPTIDE--D-ALANYL-D-ALANINE LIGASE"/>
    <property type="match status" value="1"/>
</dbReference>
<reference evidence="15 16" key="1">
    <citation type="submission" date="2023-07" db="EMBL/GenBank/DDBJ databases">
        <title>Sorghum-associated microbial communities from plants grown in Nebraska, USA.</title>
        <authorList>
            <person name="Schachtman D."/>
        </authorList>
    </citation>
    <scope>NUCLEOTIDE SEQUENCE [LARGE SCALE GENOMIC DNA]</scope>
    <source>
        <strain evidence="15 16">BE107</strain>
    </source>
</reference>
<sequence length="460" mass="47536">MKRLPLSLLAHWASGELRGEDLLVDTLTNDTRSLMPGSLYVAIRGERFDGHDFAYDAAMRSANALLVDHAVEVDLPQIVVADTQVALGRIAANLQLDRGGKVVAITGSNGKTSVKTLTQAILRRAGNSYFNPGNRNNEIGLPLAVIDAPDDADFAIYEMGAGKLGDIAYLTDIVTPDVALVNNVASAHLERMGSLLGVAETKGAIYSALPADGVAVINADDAFAEYFAGLAAGKRILRFGLDASAEVTARDISASAEGSQFVLVTPQGEATVDLSLPGRHNVLNALAAAALALACGVAPTTIAEGLADSKPVPGRQVARTLPNGAVLIDDSYNANPGSLVAAIDTLAAAGGEAWLVLGDMRELGAEGEALHADVGRKAKSAGIRRLYTLGPLSAAAALAFGEGARSFESHAALTDALRADLQQFAQPQTLRCLVKGSRGSAMDRIVTALLSTGEGASHAA</sequence>
<comment type="similarity">
    <text evidence="10">Belongs to the MurCDEF family. MurF subfamily.</text>
</comment>
<evidence type="ECO:0000256" key="6">
    <source>
        <dbReference type="ARBA" id="ARBA00022960"/>
    </source>
</evidence>
<dbReference type="SUPFAM" id="SSF63418">
    <property type="entry name" value="MurE/MurF N-terminal domain"/>
    <property type="match status" value="1"/>
</dbReference>
<dbReference type="Pfam" id="PF08245">
    <property type="entry name" value="Mur_ligase_M"/>
    <property type="match status" value="1"/>
</dbReference>
<accession>A0ABU1RXR8</accession>
<dbReference type="SUPFAM" id="SSF53244">
    <property type="entry name" value="MurD-like peptide ligases, peptide-binding domain"/>
    <property type="match status" value="1"/>
</dbReference>
<dbReference type="Gene3D" id="3.40.1190.10">
    <property type="entry name" value="Mur-like, catalytic domain"/>
    <property type="match status" value="1"/>
</dbReference>
<evidence type="ECO:0000313" key="15">
    <source>
        <dbReference type="EMBL" id="MDR6843135.1"/>
    </source>
</evidence>
<dbReference type="InterPro" id="IPR004101">
    <property type="entry name" value="Mur_ligase_C"/>
</dbReference>
<feature type="domain" description="Mur ligase C-terminal" evidence="13">
    <location>
        <begin position="321"/>
        <end position="438"/>
    </location>
</feature>
<evidence type="ECO:0000259" key="12">
    <source>
        <dbReference type="Pfam" id="PF01225"/>
    </source>
</evidence>
<feature type="domain" description="Mur ligase central" evidence="14">
    <location>
        <begin position="105"/>
        <end position="292"/>
    </location>
</feature>
<feature type="domain" description="Mur ligase N-terminal catalytic" evidence="12">
    <location>
        <begin position="27"/>
        <end position="84"/>
    </location>
</feature>
<comment type="function">
    <text evidence="10 11">Involved in cell wall formation. Catalyzes the final step in the synthesis of UDP-N-acetylmuramoyl-pentapeptide, the precursor of murein.</text>
</comment>
<keyword evidence="7 10" id="KW-0573">Peptidoglycan synthesis</keyword>
<dbReference type="Gene3D" id="3.90.190.20">
    <property type="entry name" value="Mur ligase, C-terminal domain"/>
    <property type="match status" value="1"/>
</dbReference>
<comment type="pathway">
    <text evidence="10 11">Cell wall biogenesis; peptidoglycan biosynthesis.</text>
</comment>
<evidence type="ECO:0000256" key="11">
    <source>
        <dbReference type="RuleBase" id="RU004136"/>
    </source>
</evidence>
<comment type="caution">
    <text evidence="15">The sequence shown here is derived from an EMBL/GenBank/DDBJ whole genome shotgun (WGS) entry which is preliminary data.</text>
</comment>
<dbReference type="Gene3D" id="3.40.1390.10">
    <property type="entry name" value="MurE/MurF, N-terminal domain"/>
    <property type="match status" value="1"/>
</dbReference>
<keyword evidence="4 10" id="KW-0547">Nucleotide-binding</keyword>
<proteinExistence type="inferred from homology"/>
<dbReference type="InterPro" id="IPR035911">
    <property type="entry name" value="MurE/MurF_N"/>
</dbReference>
<evidence type="ECO:0000259" key="14">
    <source>
        <dbReference type="Pfam" id="PF08245"/>
    </source>
</evidence>
<evidence type="ECO:0000313" key="16">
    <source>
        <dbReference type="Proteomes" id="UP001254759"/>
    </source>
</evidence>
<comment type="subcellular location">
    <subcellularLocation>
        <location evidence="10 11">Cytoplasm</location>
    </subcellularLocation>
</comment>
<evidence type="ECO:0000256" key="1">
    <source>
        <dbReference type="ARBA" id="ARBA00022490"/>
    </source>
</evidence>
<evidence type="ECO:0000256" key="4">
    <source>
        <dbReference type="ARBA" id="ARBA00022741"/>
    </source>
</evidence>
<evidence type="ECO:0000256" key="10">
    <source>
        <dbReference type="HAMAP-Rule" id="MF_02019"/>
    </source>
</evidence>
<evidence type="ECO:0000259" key="13">
    <source>
        <dbReference type="Pfam" id="PF02875"/>
    </source>
</evidence>
<dbReference type="InterPro" id="IPR005863">
    <property type="entry name" value="UDP-N-AcMur_synth"/>
</dbReference>
<dbReference type="SUPFAM" id="SSF53623">
    <property type="entry name" value="MurD-like peptide ligases, catalytic domain"/>
    <property type="match status" value="1"/>
</dbReference>
<organism evidence="15 16">
    <name type="scientific">Pseudoxanthomonas sacheonensis</name>
    <dbReference type="NCBI Taxonomy" id="443615"/>
    <lineage>
        <taxon>Bacteria</taxon>
        <taxon>Pseudomonadati</taxon>
        <taxon>Pseudomonadota</taxon>
        <taxon>Gammaproteobacteria</taxon>
        <taxon>Lysobacterales</taxon>
        <taxon>Lysobacteraceae</taxon>
        <taxon>Pseudoxanthomonas</taxon>
    </lineage>
</organism>
<evidence type="ECO:0000256" key="5">
    <source>
        <dbReference type="ARBA" id="ARBA00022840"/>
    </source>
</evidence>
<dbReference type="InterPro" id="IPR051046">
    <property type="entry name" value="MurCDEF_CellWall_CoF430Synth"/>
</dbReference>
<keyword evidence="9 10" id="KW-0961">Cell wall biogenesis/degradation</keyword>
<dbReference type="HAMAP" id="MF_02019">
    <property type="entry name" value="MurF"/>
    <property type="match status" value="1"/>
</dbReference>
<keyword evidence="16" id="KW-1185">Reference proteome</keyword>
<dbReference type="GO" id="GO:0047480">
    <property type="term" value="F:UDP-N-acetylmuramoyl-tripeptide-D-alanyl-D-alanine ligase activity"/>
    <property type="evidence" value="ECO:0007669"/>
    <property type="project" value="UniProtKB-EC"/>
</dbReference>
<dbReference type="EC" id="6.3.2.10" evidence="10 11"/>
<dbReference type="InterPro" id="IPR000713">
    <property type="entry name" value="Mur_ligase_N"/>
</dbReference>
<dbReference type="Proteomes" id="UP001254759">
    <property type="component" value="Unassembled WGS sequence"/>
</dbReference>
<evidence type="ECO:0000256" key="2">
    <source>
        <dbReference type="ARBA" id="ARBA00022598"/>
    </source>
</evidence>
<keyword evidence="2 10" id="KW-0436">Ligase</keyword>
<evidence type="ECO:0000256" key="3">
    <source>
        <dbReference type="ARBA" id="ARBA00022618"/>
    </source>
</evidence>
<protein>
    <recommendedName>
        <fullName evidence="10 11">UDP-N-acetylmuramoyl-tripeptide--D-alanyl-D-alanine ligase</fullName>
        <ecNumber evidence="10 11">6.3.2.10</ecNumber>
    </recommendedName>
    <alternativeName>
        <fullName evidence="10">D-alanyl-D-alanine-adding enzyme</fullName>
    </alternativeName>
</protein>
<dbReference type="NCBIfam" id="TIGR01143">
    <property type="entry name" value="murF"/>
    <property type="match status" value="1"/>
</dbReference>
<dbReference type="InterPro" id="IPR036615">
    <property type="entry name" value="Mur_ligase_C_dom_sf"/>
</dbReference>
<dbReference type="Pfam" id="PF01225">
    <property type="entry name" value="Mur_ligase"/>
    <property type="match status" value="1"/>
</dbReference>
<keyword evidence="8 10" id="KW-0131">Cell cycle</keyword>
<evidence type="ECO:0000256" key="9">
    <source>
        <dbReference type="ARBA" id="ARBA00023316"/>
    </source>
</evidence>
<evidence type="ECO:0000256" key="8">
    <source>
        <dbReference type="ARBA" id="ARBA00023306"/>
    </source>
</evidence>
<gene>
    <name evidence="10" type="primary">murF</name>
    <name evidence="15" type="ORF">J2W94_003442</name>
</gene>
<keyword evidence="6 10" id="KW-0133">Cell shape</keyword>
<comment type="catalytic activity">
    <reaction evidence="10 11">
        <text>D-alanyl-D-alanine + UDP-N-acetyl-alpha-D-muramoyl-L-alanyl-gamma-D-glutamyl-meso-2,6-diaminopimelate + ATP = UDP-N-acetyl-alpha-D-muramoyl-L-alanyl-gamma-D-glutamyl-meso-2,6-diaminopimeloyl-D-alanyl-D-alanine + ADP + phosphate + H(+)</text>
        <dbReference type="Rhea" id="RHEA:28374"/>
        <dbReference type="ChEBI" id="CHEBI:15378"/>
        <dbReference type="ChEBI" id="CHEBI:30616"/>
        <dbReference type="ChEBI" id="CHEBI:43474"/>
        <dbReference type="ChEBI" id="CHEBI:57822"/>
        <dbReference type="ChEBI" id="CHEBI:61386"/>
        <dbReference type="ChEBI" id="CHEBI:83905"/>
        <dbReference type="ChEBI" id="CHEBI:456216"/>
        <dbReference type="EC" id="6.3.2.10"/>
    </reaction>
</comment>